<dbReference type="NCBIfam" id="TIGR00116">
    <property type="entry name" value="tsf"/>
    <property type="match status" value="1"/>
</dbReference>
<dbReference type="SUPFAM" id="SSF46934">
    <property type="entry name" value="UBA-like"/>
    <property type="match status" value="1"/>
</dbReference>
<proteinExistence type="inferred from homology"/>
<evidence type="ECO:0000256" key="1">
    <source>
        <dbReference type="ARBA" id="ARBA00005532"/>
    </source>
</evidence>
<dbReference type="SUPFAM" id="SSF54713">
    <property type="entry name" value="Elongation factor Ts (EF-Ts), dimerisation domain"/>
    <property type="match status" value="1"/>
</dbReference>
<evidence type="ECO:0000256" key="3">
    <source>
        <dbReference type="ARBA" id="ARBA00022768"/>
    </source>
</evidence>
<dbReference type="HAMAP" id="MF_00050">
    <property type="entry name" value="EF_Ts"/>
    <property type="match status" value="1"/>
</dbReference>
<evidence type="ECO:0000256" key="4">
    <source>
        <dbReference type="ARBA" id="ARBA00022917"/>
    </source>
</evidence>
<dbReference type="InterPro" id="IPR014039">
    <property type="entry name" value="Transl_elong_EFTs/EF1B_dimer"/>
</dbReference>
<gene>
    <name evidence="5 7" type="primary">tsf</name>
    <name evidence="7" type="ORF">Pan54_06490</name>
</gene>
<dbReference type="OrthoDB" id="9808348at2"/>
<evidence type="ECO:0000256" key="5">
    <source>
        <dbReference type="HAMAP-Rule" id="MF_00050"/>
    </source>
</evidence>
<comment type="subcellular location">
    <subcellularLocation>
        <location evidence="5">Cytoplasm</location>
    </subcellularLocation>
</comment>
<dbReference type="InterPro" id="IPR036402">
    <property type="entry name" value="EF-Ts_dimer_sf"/>
</dbReference>
<dbReference type="AlphaFoldDB" id="A0A5C5XAY8"/>
<dbReference type="InterPro" id="IPR001816">
    <property type="entry name" value="Transl_elong_EFTs/EF1B"/>
</dbReference>
<sequence length="276" mass="30236">MAEITAAAVRSLRERTDLPMMRCKKALVEAGGDEEKAIAILASETQSIKDKRADNKTTEGRIFVAMKEDGSEAAIVDFQCETAPVASNEGFITLGEMMAKQLLEGPGAETTEELMSQKAPGQDRTLQEVLDELVNKIAEKFSVEFAKRVPGPVGFYIHHDGKSGALFQAEGEPSTDPVLRDVAMHVTAIRPIHASVADLDPAIVKAEKDRLSEEARSTGKPENIIEKMVEGRMKNFYSEQGVLEAQAFAKDETKTVGKILEEKKLKPKAFYLRVIG</sequence>
<dbReference type="CDD" id="cd14275">
    <property type="entry name" value="UBA_EF-Ts"/>
    <property type="match status" value="1"/>
</dbReference>
<name>A0A5C5XAY8_9PLAN</name>
<keyword evidence="5" id="KW-0963">Cytoplasm</keyword>
<evidence type="ECO:0000259" key="6">
    <source>
        <dbReference type="Pfam" id="PF00889"/>
    </source>
</evidence>
<keyword evidence="4 5" id="KW-0648">Protein biosynthesis</keyword>
<comment type="caution">
    <text evidence="7">The sequence shown here is derived from an EMBL/GenBank/DDBJ whole genome shotgun (WGS) entry which is preliminary data.</text>
</comment>
<evidence type="ECO:0000313" key="7">
    <source>
        <dbReference type="EMBL" id="TWT59938.1"/>
    </source>
</evidence>
<dbReference type="Gene3D" id="1.10.286.20">
    <property type="match status" value="1"/>
</dbReference>
<accession>A0A5C5XAY8</accession>
<dbReference type="FunFam" id="1.10.8.10:FF:000001">
    <property type="entry name" value="Elongation factor Ts"/>
    <property type="match status" value="1"/>
</dbReference>
<dbReference type="Gene3D" id="1.10.8.10">
    <property type="entry name" value="DNA helicase RuvA subunit, C-terminal domain"/>
    <property type="match status" value="1"/>
</dbReference>
<reference evidence="7 8" key="1">
    <citation type="submission" date="2019-02" db="EMBL/GenBank/DDBJ databases">
        <title>Deep-cultivation of Planctomycetes and their phenomic and genomic characterization uncovers novel biology.</title>
        <authorList>
            <person name="Wiegand S."/>
            <person name="Jogler M."/>
            <person name="Boedeker C."/>
            <person name="Pinto D."/>
            <person name="Vollmers J."/>
            <person name="Rivas-Marin E."/>
            <person name="Kohn T."/>
            <person name="Peeters S.H."/>
            <person name="Heuer A."/>
            <person name="Rast P."/>
            <person name="Oberbeckmann S."/>
            <person name="Bunk B."/>
            <person name="Jeske O."/>
            <person name="Meyerdierks A."/>
            <person name="Storesund J.E."/>
            <person name="Kallscheuer N."/>
            <person name="Luecker S."/>
            <person name="Lage O.M."/>
            <person name="Pohl T."/>
            <person name="Merkel B.J."/>
            <person name="Hornburger P."/>
            <person name="Mueller R.-W."/>
            <person name="Bruemmer F."/>
            <person name="Labrenz M."/>
            <person name="Spormann A.M."/>
            <person name="Op Den Camp H."/>
            <person name="Overmann J."/>
            <person name="Amann R."/>
            <person name="Jetten M.S.M."/>
            <person name="Mascher T."/>
            <person name="Medema M.H."/>
            <person name="Devos D.P."/>
            <person name="Kaster A.-K."/>
            <person name="Ovreas L."/>
            <person name="Rohde M."/>
            <person name="Galperin M.Y."/>
            <person name="Jogler C."/>
        </authorList>
    </citation>
    <scope>NUCLEOTIDE SEQUENCE [LARGE SCALE GENOMIC DNA]</scope>
    <source>
        <strain evidence="7 8">Pan54</strain>
    </source>
</reference>
<evidence type="ECO:0000256" key="2">
    <source>
        <dbReference type="ARBA" id="ARBA00016956"/>
    </source>
</evidence>
<evidence type="ECO:0000313" key="8">
    <source>
        <dbReference type="Proteomes" id="UP000316095"/>
    </source>
</evidence>
<comment type="function">
    <text evidence="5">Associates with the EF-Tu.GDP complex and induces the exchange of GDP to GTP. It remains bound to the aminoacyl-tRNA.EF-Tu.GTP complex up to the GTP hydrolysis stage on the ribosome.</text>
</comment>
<dbReference type="RefSeq" id="WP_146502114.1">
    <property type="nucleotide sequence ID" value="NZ_SJPG01000001.1"/>
</dbReference>
<dbReference type="PANTHER" id="PTHR11741">
    <property type="entry name" value="ELONGATION FACTOR TS"/>
    <property type="match status" value="1"/>
</dbReference>
<feature type="domain" description="Translation elongation factor EFTs/EF1B dimerisation" evidence="6">
    <location>
        <begin position="73"/>
        <end position="271"/>
    </location>
</feature>
<protein>
    <recommendedName>
        <fullName evidence="2 5">Elongation factor Ts</fullName>
        <shortName evidence="5">EF-Ts</shortName>
    </recommendedName>
</protein>
<dbReference type="Pfam" id="PF00889">
    <property type="entry name" value="EF_TS"/>
    <property type="match status" value="1"/>
</dbReference>
<comment type="similarity">
    <text evidence="1 5">Belongs to the EF-Ts family.</text>
</comment>
<dbReference type="InterPro" id="IPR009060">
    <property type="entry name" value="UBA-like_sf"/>
</dbReference>
<dbReference type="GO" id="GO:0003746">
    <property type="term" value="F:translation elongation factor activity"/>
    <property type="evidence" value="ECO:0007669"/>
    <property type="project" value="UniProtKB-UniRule"/>
</dbReference>
<dbReference type="EMBL" id="SJPG01000001">
    <property type="protein sequence ID" value="TWT59938.1"/>
    <property type="molecule type" value="Genomic_DNA"/>
</dbReference>
<keyword evidence="8" id="KW-1185">Reference proteome</keyword>
<dbReference type="GO" id="GO:0005737">
    <property type="term" value="C:cytoplasm"/>
    <property type="evidence" value="ECO:0007669"/>
    <property type="project" value="UniProtKB-SubCell"/>
</dbReference>
<dbReference type="Gene3D" id="3.30.479.20">
    <property type="entry name" value="Elongation factor Ts, dimerisation domain"/>
    <property type="match status" value="2"/>
</dbReference>
<comment type="caution">
    <text evidence="5">Lacks conserved residue(s) required for the propagation of feature annotation.</text>
</comment>
<dbReference type="Proteomes" id="UP000316095">
    <property type="component" value="Unassembled WGS sequence"/>
</dbReference>
<dbReference type="PANTHER" id="PTHR11741:SF0">
    <property type="entry name" value="ELONGATION FACTOR TS, MITOCHONDRIAL"/>
    <property type="match status" value="1"/>
</dbReference>
<keyword evidence="3 5" id="KW-0251">Elongation factor</keyword>
<organism evidence="7 8">
    <name type="scientific">Rubinisphaera italica</name>
    <dbReference type="NCBI Taxonomy" id="2527969"/>
    <lineage>
        <taxon>Bacteria</taxon>
        <taxon>Pseudomonadati</taxon>
        <taxon>Planctomycetota</taxon>
        <taxon>Planctomycetia</taxon>
        <taxon>Planctomycetales</taxon>
        <taxon>Planctomycetaceae</taxon>
        <taxon>Rubinisphaera</taxon>
    </lineage>
</organism>